<sequence length="33" mass="3952">MIKCFRIMALWFPVPTPTRLHLPIMHVIQHKPV</sequence>
<protein>
    <submittedName>
        <fullName evidence="1">Uncharacterized protein</fullName>
    </submittedName>
</protein>
<reference evidence="1" key="2">
    <citation type="journal article" date="2015" name="Fish Shellfish Immunol.">
        <title>Early steps in the European eel (Anguilla anguilla)-Vibrio vulnificus interaction in the gills: Role of the RtxA13 toxin.</title>
        <authorList>
            <person name="Callol A."/>
            <person name="Pajuelo D."/>
            <person name="Ebbesson L."/>
            <person name="Teles M."/>
            <person name="MacKenzie S."/>
            <person name="Amaro C."/>
        </authorList>
    </citation>
    <scope>NUCLEOTIDE SEQUENCE</scope>
</reference>
<organism evidence="1">
    <name type="scientific">Anguilla anguilla</name>
    <name type="common">European freshwater eel</name>
    <name type="synonym">Muraena anguilla</name>
    <dbReference type="NCBI Taxonomy" id="7936"/>
    <lineage>
        <taxon>Eukaryota</taxon>
        <taxon>Metazoa</taxon>
        <taxon>Chordata</taxon>
        <taxon>Craniata</taxon>
        <taxon>Vertebrata</taxon>
        <taxon>Euteleostomi</taxon>
        <taxon>Actinopterygii</taxon>
        <taxon>Neopterygii</taxon>
        <taxon>Teleostei</taxon>
        <taxon>Anguilliformes</taxon>
        <taxon>Anguillidae</taxon>
        <taxon>Anguilla</taxon>
    </lineage>
</organism>
<name>A0A0E9SBX1_ANGAN</name>
<evidence type="ECO:0000313" key="1">
    <source>
        <dbReference type="EMBL" id="JAH38741.1"/>
    </source>
</evidence>
<reference evidence="1" key="1">
    <citation type="submission" date="2014-11" db="EMBL/GenBank/DDBJ databases">
        <authorList>
            <person name="Amaro Gonzalez C."/>
        </authorList>
    </citation>
    <scope>NUCLEOTIDE SEQUENCE</scope>
</reference>
<dbReference type="AlphaFoldDB" id="A0A0E9SBX1"/>
<accession>A0A0E9SBX1</accession>
<proteinExistence type="predicted"/>
<dbReference type="EMBL" id="GBXM01069836">
    <property type="protein sequence ID" value="JAH38741.1"/>
    <property type="molecule type" value="Transcribed_RNA"/>
</dbReference>